<evidence type="ECO:0000256" key="1">
    <source>
        <dbReference type="SAM" id="MobiDB-lite"/>
    </source>
</evidence>
<evidence type="ECO:0000313" key="3">
    <source>
        <dbReference type="EMBL" id="MBB5831356.1"/>
    </source>
</evidence>
<organism evidence="3 4">
    <name type="scientific">Brachybacterium aquaticum</name>
    <dbReference type="NCBI Taxonomy" id="1432564"/>
    <lineage>
        <taxon>Bacteria</taxon>
        <taxon>Bacillati</taxon>
        <taxon>Actinomycetota</taxon>
        <taxon>Actinomycetes</taxon>
        <taxon>Micrococcales</taxon>
        <taxon>Dermabacteraceae</taxon>
        <taxon>Brachybacterium</taxon>
    </lineage>
</organism>
<accession>A0A841A953</accession>
<dbReference type="EMBL" id="JACHLZ010000001">
    <property type="protein sequence ID" value="MBB5831356.1"/>
    <property type="molecule type" value="Genomic_DNA"/>
</dbReference>
<comment type="caution">
    <text evidence="3">The sequence shown here is derived from an EMBL/GenBank/DDBJ whole genome shotgun (WGS) entry which is preliminary data.</text>
</comment>
<protein>
    <recommendedName>
        <fullName evidence="5">DUF4878 domain-containing protein</fullName>
    </recommendedName>
</protein>
<name>A0A841A953_9MICO</name>
<dbReference type="AlphaFoldDB" id="A0A841A953"/>
<dbReference type="Proteomes" id="UP000588158">
    <property type="component" value="Unassembled WGS sequence"/>
</dbReference>
<dbReference type="RefSeq" id="WP_184324840.1">
    <property type="nucleotide sequence ID" value="NZ_JACHLZ010000001.1"/>
</dbReference>
<evidence type="ECO:0000313" key="4">
    <source>
        <dbReference type="Proteomes" id="UP000588158"/>
    </source>
</evidence>
<keyword evidence="2" id="KW-0732">Signal</keyword>
<gene>
    <name evidence="3" type="ORF">HNR70_001169</name>
</gene>
<feature type="region of interest" description="Disordered" evidence="1">
    <location>
        <begin position="29"/>
        <end position="60"/>
    </location>
</feature>
<keyword evidence="4" id="KW-1185">Reference proteome</keyword>
<feature type="signal peptide" evidence="2">
    <location>
        <begin position="1"/>
        <end position="25"/>
    </location>
</feature>
<proteinExistence type="predicted"/>
<sequence>MDLRTTVTRAATGVGALALVLGAAACTGGDDEQPTAAPTQTATTSEAAPQPSDGGGDVTDEDLTAAADRFIEFLQAMDDGDWDAACTHVLDPETGTAPEGERLQLCAERGEAVMGEYGDVLQPGTFDDVDSSMVIAQEAGDDTLALSVAGEPMDIPMVRGDDGQWYLSIPF</sequence>
<evidence type="ECO:0008006" key="5">
    <source>
        <dbReference type="Google" id="ProtNLM"/>
    </source>
</evidence>
<dbReference type="PROSITE" id="PS51257">
    <property type="entry name" value="PROKAR_LIPOPROTEIN"/>
    <property type="match status" value="1"/>
</dbReference>
<evidence type="ECO:0000256" key="2">
    <source>
        <dbReference type="SAM" id="SignalP"/>
    </source>
</evidence>
<feature type="chain" id="PRO_5032511722" description="DUF4878 domain-containing protein" evidence="2">
    <location>
        <begin position="26"/>
        <end position="171"/>
    </location>
</feature>
<feature type="compositionally biased region" description="Low complexity" evidence="1">
    <location>
        <begin position="29"/>
        <end position="52"/>
    </location>
</feature>
<reference evidence="3 4" key="1">
    <citation type="submission" date="2020-08" db="EMBL/GenBank/DDBJ databases">
        <title>Sequencing the genomes of 1000 actinobacteria strains.</title>
        <authorList>
            <person name="Klenk H.-P."/>
        </authorList>
    </citation>
    <scope>NUCLEOTIDE SEQUENCE [LARGE SCALE GENOMIC DNA]</scope>
    <source>
        <strain evidence="3 4">DSM 28796</strain>
    </source>
</reference>